<gene>
    <name evidence="1" type="ORF">DJ019_02055</name>
</gene>
<dbReference type="EMBL" id="QFYS01000001">
    <property type="protein sequence ID" value="RAK68820.1"/>
    <property type="molecule type" value="Genomic_DNA"/>
</dbReference>
<organism evidence="1 2">
    <name type="scientific">Phenylobacterium kunshanense</name>
    <dbReference type="NCBI Taxonomy" id="1445034"/>
    <lineage>
        <taxon>Bacteria</taxon>
        <taxon>Pseudomonadati</taxon>
        <taxon>Pseudomonadota</taxon>
        <taxon>Alphaproteobacteria</taxon>
        <taxon>Caulobacterales</taxon>
        <taxon>Caulobacteraceae</taxon>
        <taxon>Phenylobacterium</taxon>
    </lineage>
</organism>
<proteinExistence type="predicted"/>
<name>A0A328BN90_9CAUL</name>
<dbReference type="OrthoDB" id="982480at2"/>
<protein>
    <submittedName>
        <fullName evidence="1">HK97 gp10 family phage protein</fullName>
    </submittedName>
</protein>
<dbReference type="Proteomes" id="UP000249524">
    <property type="component" value="Unassembled WGS sequence"/>
</dbReference>
<reference evidence="1 2" key="1">
    <citation type="submission" date="2018-05" db="EMBL/GenBank/DDBJ databases">
        <authorList>
            <person name="Lanie J.A."/>
            <person name="Ng W.-L."/>
            <person name="Kazmierczak K.M."/>
            <person name="Andrzejewski T.M."/>
            <person name="Davidsen T.M."/>
            <person name="Wayne K.J."/>
            <person name="Tettelin H."/>
            <person name="Glass J.I."/>
            <person name="Rusch D."/>
            <person name="Podicherti R."/>
            <person name="Tsui H.-C.T."/>
            <person name="Winkler M.E."/>
        </authorList>
    </citation>
    <scope>NUCLEOTIDE SEQUENCE [LARGE SCALE GENOMIC DNA]</scope>
    <source>
        <strain evidence="1 2">BUT-10</strain>
    </source>
</reference>
<comment type="caution">
    <text evidence="1">The sequence shown here is derived from an EMBL/GenBank/DDBJ whole genome shotgun (WGS) entry which is preliminary data.</text>
</comment>
<dbReference type="AlphaFoldDB" id="A0A328BN90"/>
<dbReference type="RefSeq" id="WP_111274312.1">
    <property type="nucleotide sequence ID" value="NZ_QFYS01000001.1"/>
</dbReference>
<sequence>MARSFSAVVSAKVAARKDLMRAVFKSSVQGVAAIAQTPGPSKANPGGGRGGHLPIDTGFLRASFTATLTPALPAAMPRPDGEASYSYDATAVNLVIAGADLGDTITLAYTANYARFVHRNYQWVTLAAQQWPQVVARNAAEAERRFRL</sequence>
<evidence type="ECO:0000313" key="1">
    <source>
        <dbReference type="EMBL" id="RAK68820.1"/>
    </source>
</evidence>
<evidence type="ECO:0000313" key="2">
    <source>
        <dbReference type="Proteomes" id="UP000249524"/>
    </source>
</evidence>
<keyword evidence="2" id="KW-1185">Reference proteome</keyword>
<accession>A0A328BN90</accession>